<protein>
    <recommendedName>
        <fullName evidence="10">AAA+ ATPase domain-containing protein</fullName>
    </recommendedName>
</protein>
<feature type="domain" description="AAA+ ATPase" evidence="10">
    <location>
        <begin position="224"/>
        <end position="395"/>
    </location>
</feature>
<keyword evidence="3 8" id="KW-0547">Nucleotide-binding</keyword>
<evidence type="ECO:0000259" key="10">
    <source>
        <dbReference type="SMART" id="SM00382"/>
    </source>
</evidence>
<comment type="cofactor">
    <cofactor evidence="1">
        <name>Mg(2+)</name>
        <dbReference type="ChEBI" id="CHEBI:18420"/>
    </cofactor>
</comment>
<comment type="catalytic activity">
    <reaction evidence="7">
        <text>ATP + H2O = ADP + phosphate + H(+)</text>
        <dbReference type="Rhea" id="RHEA:13065"/>
        <dbReference type="ChEBI" id="CHEBI:15377"/>
        <dbReference type="ChEBI" id="CHEBI:15378"/>
        <dbReference type="ChEBI" id="CHEBI:30616"/>
        <dbReference type="ChEBI" id="CHEBI:43474"/>
        <dbReference type="ChEBI" id="CHEBI:456216"/>
    </reaction>
</comment>
<dbReference type="SUPFAM" id="SSF52540">
    <property type="entry name" value="P-loop containing nucleoside triphosphate hydrolases"/>
    <property type="match status" value="1"/>
</dbReference>
<evidence type="ECO:0000256" key="3">
    <source>
        <dbReference type="ARBA" id="ARBA00022741"/>
    </source>
</evidence>
<dbReference type="Gene3D" id="3.40.50.300">
    <property type="entry name" value="P-loop containing nucleotide triphosphate hydrolases"/>
    <property type="match status" value="1"/>
</dbReference>
<proteinExistence type="inferred from homology"/>
<feature type="region of interest" description="Disordered" evidence="9">
    <location>
        <begin position="460"/>
        <end position="513"/>
    </location>
</feature>
<feature type="compositionally biased region" description="Acidic residues" evidence="9">
    <location>
        <begin position="308"/>
        <end position="318"/>
    </location>
</feature>
<dbReference type="GO" id="GO:0016887">
    <property type="term" value="F:ATP hydrolysis activity"/>
    <property type="evidence" value="ECO:0007669"/>
    <property type="project" value="InterPro"/>
</dbReference>
<evidence type="ECO:0000256" key="7">
    <source>
        <dbReference type="ARBA" id="ARBA00049360"/>
    </source>
</evidence>
<keyword evidence="4" id="KW-0378">Hydrolase</keyword>
<evidence type="ECO:0000256" key="4">
    <source>
        <dbReference type="ARBA" id="ARBA00022801"/>
    </source>
</evidence>
<dbReference type="InterPro" id="IPR050747">
    <property type="entry name" value="Mitochondrial_chaperone_BCS1"/>
</dbReference>
<comment type="similarity">
    <text evidence="2">Belongs to the AAA ATPase family. BCS1 subfamily.</text>
</comment>
<accession>A0AAV2CQ04</accession>
<dbReference type="SMART" id="SM00382">
    <property type="entry name" value="AAA"/>
    <property type="match status" value="1"/>
</dbReference>
<evidence type="ECO:0000256" key="8">
    <source>
        <dbReference type="RuleBase" id="RU003651"/>
    </source>
</evidence>
<keyword evidence="12" id="KW-1185">Reference proteome</keyword>
<dbReference type="GO" id="GO:0005524">
    <property type="term" value="F:ATP binding"/>
    <property type="evidence" value="ECO:0007669"/>
    <property type="project" value="UniProtKB-KW"/>
</dbReference>
<keyword evidence="5 8" id="KW-0067">ATP-binding</keyword>
<dbReference type="Pfam" id="PF25568">
    <property type="entry name" value="AAA_lid_At3g28540"/>
    <property type="match status" value="1"/>
</dbReference>
<keyword evidence="6" id="KW-0460">Magnesium</keyword>
<evidence type="ECO:0000256" key="2">
    <source>
        <dbReference type="ARBA" id="ARBA00007448"/>
    </source>
</evidence>
<dbReference type="CDD" id="cd19510">
    <property type="entry name" value="RecA-like_BCS1"/>
    <property type="match status" value="1"/>
</dbReference>
<dbReference type="FunFam" id="3.40.50.300:FF:001122">
    <property type="entry name" value="AAA-ATPase ASD, mitochondrial"/>
    <property type="match status" value="1"/>
</dbReference>
<dbReference type="InterPro" id="IPR027417">
    <property type="entry name" value="P-loop_NTPase"/>
</dbReference>
<dbReference type="PANTHER" id="PTHR23070">
    <property type="entry name" value="BCS1 AAA-TYPE ATPASE"/>
    <property type="match status" value="1"/>
</dbReference>
<feature type="compositionally biased region" description="Acidic residues" evidence="9">
    <location>
        <begin position="471"/>
        <end position="481"/>
    </location>
</feature>
<dbReference type="InterPro" id="IPR003959">
    <property type="entry name" value="ATPase_AAA_core"/>
</dbReference>
<organism evidence="11 12">
    <name type="scientific">Linum trigynum</name>
    <dbReference type="NCBI Taxonomy" id="586398"/>
    <lineage>
        <taxon>Eukaryota</taxon>
        <taxon>Viridiplantae</taxon>
        <taxon>Streptophyta</taxon>
        <taxon>Embryophyta</taxon>
        <taxon>Tracheophyta</taxon>
        <taxon>Spermatophyta</taxon>
        <taxon>Magnoliopsida</taxon>
        <taxon>eudicotyledons</taxon>
        <taxon>Gunneridae</taxon>
        <taxon>Pentapetalae</taxon>
        <taxon>rosids</taxon>
        <taxon>fabids</taxon>
        <taxon>Malpighiales</taxon>
        <taxon>Linaceae</taxon>
        <taxon>Linum</taxon>
    </lineage>
</organism>
<reference evidence="11 12" key="1">
    <citation type="submission" date="2024-04" db="EMBL/GenBank/DDBJ databases">
        <authorList>
            <person name="Fracassetti M."/>
        </authorList>
    </citation>
    <scope>NUCLEOTIDE SEQUENCE [LARGE SCALE GENOMIC DNA]</scope>
</reference>
<dbReference type="Proteomes" id="UP001497516">
    <property type="component" value="Chromosome 1"/>
</dbReference>
<dbReference type="Pfam" id="PF14363">
    <property type="entry name" value="AAA_assoc"/>
    <property type="match status" value="1"/>
</dbReference>
<dbReference type="InterPro" id="IPR058017">
    <property type="entry name" value="At3g28540-like_C"/>
</dbReference>
<dbReference type="EMBL" id="OZ034813">
    <property type="protein sequence ID" value="CAL1357860.1"/>
    <property type="molecule type" value="Genomic_DNA"/>
</dbReference>
<feature type="region of interest" description="Disordered" evidence="9">
    <location>
        <begin position="298"/>
        <end position="337"/>
    </location>
</feature>
<gene>
    <name evidence="11" type="ORF">LTRI10_LOCUS5458</name>
</gene>
<dbReference type="AlphaFoldDB" id="A0AAV2CQ04"/>
<dbReference type="PROSITE" id="PS00674">
    <property type="entry name" value="AAA"/>
    <property type="match status" value="1"/>
</dbReference>
<feature type="compositionally biased region" description="Low complexity" evidence="9">
    <location>
        <begin position="485"/>
        <end position="495"/>
    </location>
</feature>
<dbReference type="InterPro" id="IPR003960">
    <property type="entry name" value="ATPase_AAA_CS"/>
</dbReference>
<dbReference type="Gene3D" id="6.10.280.40">
    <property type="match status" value="1"/>
</dbReference>
<dbReference type="InterPro" id="IPR003593">
    <property type="entry name" value="AAA+_ATPase"/>
</dbReference>
<dbReference type="GO" id="GO:0006950">
    <property type="term" value="P:response to stress"/>
    <property type="evidence" value="ECO:0007669"/>
    <property type="project" value="UniProtKB-ARBA"/>
</dbReference>
<dbReference type="Pfam" id="PF00004">
    <property type="entry name" value="AAA"/>
    <property type="match status" value="2"/>
</dbReference>
<evidence type="ECO:0000313" key="12">
    <source>
        <dbReference type="Proteomes" id="UP001497516"/>
    </source>
</evidence>
<dbReference type="InterPro" id="IPR025753">
    <property type="entry name" value="AAA_N_dom"/>
</dbReference>
<evidence type="ECO:0000256" key="5">
    <source>
        <dbReference type="ARBA" id="ARBA00022840"/>
    </source>
</evidence>
<evidence type="ECO:0000256" key="1">
    <source>
        <dbReference type="ARBA" id="ARBA00001946"/>
    </source>
</evidence>
<sequence length="513" mass="59260">MFIYAMFQQYFPYELRGHAHKYTQKLVTYFYPYIQITFHELTGEKLKRSDAYFAIQNYLADHTTATAKRLKADVVKGSKSLVLTMDDHEQVMEEFQGIKIWWSSNKNTPKRPSFSFYPKTEERRYYTLTFHKRYRDVITKSYIDKVLKEGKAIAVRNRERKLYTNNPSDSWYEYQSTKWSHVQFEHPANFETLAMAENEKEAIKNDLIKFSKGKEYYTKIGKPWKRGYLLYGPPGTGKSTMIAAMANLLDYDIYDLELTTVKDNSELRKLLIETTSKSIIIIEDIDCSIDLTGQRRKEKKYESSSSSSDEESSSSSEEDDKKKDPVEKKKDEEEKKSKKGSKVTLSGLLNFIDGIWSACGGERIIVFTTNFVDKLDPALIRRGRMDRHIEMSYCCFEAFKLLARNYLDLEGHELFDRIELLLGEKEITPADVAECLMPKSEREGVESCLRELVKVLEKLKKKKQGKKKAEEEDEVNGEENGDGASGESSSESGESSSEDDEVAGKGRKRNGKR</sequence>
<feature type="compositionally biased region" description="Basic and acidic residues" evidence="9">
    <location>
        <begin position="319"/>
        <end position="336"/>
    </location>
</feature>
<evidence type="ECO:0000256" key="6">
    <source>
        <dbReference type="ARBA" id="ARBA00022842"/>
    </source>
</evidence>
<evidence type="ECO:0000256" key="9">
    <source>
        <dbReference type="SAM" id="MobiDB-lite"/>
    </source>
</evidence>
<name>A0AAV2CQ04_9ROSI</name>
<evidence type="ECO:0000313" key="11">
    <source>
        <dbReference type="EMBL" id="CAL1357860.1"/>
    </source>
</evidence>